<evidence type="ECO:0000313" key="1">
    <source>
        <dbReference type="EMBL" id="KAA6387411.1"/>
    </source>
</evidence>
<organism evidence="1 2">
    <name type="scientific">Streblomastix strix</name>
    <dbReference type="NCBI Taxonomy" id="222440"/>
    <lineage>
        <taxon>Eukaryota</taxon>
        <taxon>Metamonada</taxon>
        <taxon>Preaxostyla</taxon>
        <taxon>Oxymonadida</taxon>
        <taxon>Streblomastigidae</taxon>
        <taxon>Streblomastix</taxon>
    </lineage>
</organism>
<accession>A0A5J4VXN3</accession>
<dbReference type="EMBL" id="SNRW01004389">
    <property type="protein sequence ID" value="KAA6387411.1"/>
    <property type="molecule type" value="Genomic_DNA"/>
</dbReference>
<proteinExistence type="predicted"/>
<evidence type="ECO:0000313" key="2">
    <source>
        <dbReference type="Proteomes" id="UP000324800"/>
    </source>
</evidence>
<dbReference type="AlphaFoldDB" id="A0A5J4VXN3"/>
<name>A0A5J4VXN3_9EUKA</name>
<reference evidence="1 2" key="1">
    <citation type="submission" date="2019-03" db="EMBL/GenBank/DDBJ databases">
        <title>Single cell metagenomics reveals metabolic interactions within the superorganism composed of flagellate Streblomastix strix and complex community of Bacteroidetes bacteria on its surface.</title>
        <authorList>
            <person name="Treitli S.C."/>
            <person name="Kolisko M."/>
            <person name="Husnik F."/>
            <person name="Keeling P."/>
            <person name="Hampl V."/>
        </authorList>
    </citation>
    <scope>NUCLEOTIDE SEQUENCE [LARGE SCALE GENOMIC DNA]</scope>
    <source>
        <strain evidence="1">ST1C</strain>
    </source>
</reference>
<protein>
    <submittedName>
        <fullName evidence="1">Uncharacterized protein</fullName>
    </submittedName>
</protein>
<gene>
    <name evidence="1" type="ORF">EZS28_017062</name>
</gene>
<dbReference type="Proteomes" id="UP000324800">
    <property type="component" value="Unassembled WGS sequence"/>
</dbReference>
<sequence>MQKDTEPPYNKFDIDNFENTLQPILDPIELWLIADTPRDTWITSPTQIIRFIRENYRQEYFQKPPQTTLAQASSCSTPLVLKVGNDTGYKNVEKKRNCSLLSPDEEKKLLTKELCVIDSTKFITAQENRDLAGKMKNTTVGFS</sequence>
<comment type="caution">
    <text evidence="1">The sequence shown here is derived from an EMBL/GenBank/DDBJ whole genome shotgun (WGS) entry which is preliminary data.</text>
</comment>